<dbReference type="InterPro" id="IPR009875">
    <property type="entry name" value="PilZ_domain"/>
</dbReference>
<dbReference type="STRING" id="1192034.CAP_4791"/>
<dbReference type="EMBL" id="ASRX01000038">
    <property type="protein sequence ID" value="EYF04108.1"/>
    <property type="molecule type" value="Genomic_DNA"/>
</dbReference>
<keyword evidence="4" id="KW-1185">Reference proteome</keyword>
<dbReference type="SUPFAM" id="SSF141371">
    <property type="entry name" value="PilZ domain-like"/>
    <property type="match status" value="1"/>
</dbReference>
<dbReference type="eggNOG" id="COG0515">
    <property type="taxonomic scope" value="Bacteria"/>
</dbReference>
<dbReference type="OrthoDB" id="5479487at2"/>
<evidence type="ECO:0000313" key="3">
    <source>
        <dbReference type="EMBL" id="EYF04108.1"/>
    </source>
</evidence>
<dbReference type="Proteomes" id="UP000019678">
    <property type="component" value="Unassembled WGS sequence"/>
</dbReference>
<evidence type="ECO:0000256" key="1">
    <source>
        <dbReference type="SAM" id="MobiDB-lite"/>
    </source>
</evidence>
<gene>
    <name evidence="3" type="ORF">CAP_4791</name>
</gene>
<dbReference type="GO" id="GO:0035438">
    <property type="term" value="F:cyclic-di-GMP binding"/>
    <property type="evidence" value="ECO:0007669"/>
    <property type="project" value="InterPro"/>
</dbReference>
<accession>A0A017T4D4</accession>
<sequence>MAHQVARLIQGSTRSGAIAQDFPDDRGAAEAPALPNLRGASARRRVWTAPARAISWTKRAHPALDPPGRAVVGTAGSGVADRTTMSFEDVHGSDAGEAGTSSLPPWEEITGEVCITSMLTAISVTNSDGVLHRDGRMERVTLERVQSEGGSWGFRLADAAASWGEAPYDVSIVGYNSVYHLRLAGGALKGTWLMATTPERVVRARHREHRRRPAPQELRARFQHPRSGDPELRERRIRDLSQGGLSLQLDVEDRLVAGLSLSLKVKLGDEEPVDLQGEVRHISGARDEGRRVCGLKVQTRSARDAALWNRLVRQARVPTLGASSRAGDLPAVPWDLYAISDFLRSSEEAPSHRDDAPASICPPPLSTSFPQGRFDATLTDVLIQQGWPSTQGEVAGSPGSVRRAPRQVPTPRHVTFVIRDPLDEMFEE</sequence>
<evidence type="ECO:0000313" key="4">
    <source>
        <dbReference type="Proteomes" id="UP000019678"/>
    </source>
</evidence>
<organism evidence="3 4">
    <name type="scientific">Chondromyces apiculatus DSM 436</name>
    <dbReference type="NCBI Taxonomy" id="1192034"/>
    <lineage>
        <taxon>Bacteria</taxon>
        <taxon>Pseudomonadati</taxon>
        <taxon>Myxococcota</taxon>
        <taxon>Polyangia</taxon>
        <taxon>Polyangiales</taxon>
        <taxon>Polyangiaceae</taxon>
        <taxon>Chondromyces</taxon>
    </lineage>
</organism>
<dbReference type="Gene3D" id="2.40.10.220">
    <property type="entry name" value="predicted glycosyltransferase like domains"/>
    <property type="match status" value="1"/>
</dbReference>
<feature type="region of interest" description="Disordered" evidence="1">
    <location>
        <begin position="389"/>
        <end position="408"/>
    </location>
</feature>
<name>A0A017T4D4_9BACT</name>
<comment type="caution">
    <text evidence="3">The sequence shown here is derived from an EMBL/GenBank/DDBJ whole genome shotgun (WGS) entry which is preliminary data.</text>
</comment>
<feature type="domain" description="PilZ" evidence="2">
    <location>
        <begin position="207"/>
        <end position="312"/>
    </location>
</feature>
<protein>
    <recommendedName>
        <fullName evidence="2">PilZ domain-containing protein</fullName>
    </recommendedName>
</protein>
<feature type="region of interest" description="Disordered" evidence="1">
    <location>
        <begin position="16"/>
        <end position="36"/>
    </location>
</feature>
<evidence type="ECO:0000259" key="2">
    <source>
        <dbReference type="Pfam" id="PF07238"/>
    </source>
</evidence>
<dbReference type="RefSeq" id="WP_044244742.1">
    <property type="nucleotide sequence ID" value="NZ_ASRX01000038.1"/>
</dbReference>
<dbReference type="Pfam" id="PF07238">
    <property type="entry name" value="PilZ"/>
    <property type="match status" value="1"/>
</dbReference>
<dbReference type="AlphaFoldDB" id="A0A017T4D4"/>
<proteinExistence type="predicted"/>
<reference evidence="3 4" key="1">
    <citation type="submission" date="2013-05" db="EMBL/GenBank/DDBJ databases">
        <title>Genome assembly of Chondromyces apiculatus DSM 436.</title>
        <authorList>
            <person name="Sharma G."/>
            <person name="Khatri I."/>
            <person name="Kaur C."/>
            <person name="Mayilraj S."/>
            <person name="Subramanian S."/>
        </authorList>
    </citation>
    <scope>NUCLEOTIDE SEQUENCE [LARGE SCALE GENOMIC DNA]</scope>
    <source>
        <strain evidence="3 4">DSM 436</strain>
    </source>
</reference>